<name>A0A0F5JU67_9BURK</name>
<dbReference type="EMBL" id="LAQU01000045">
    <property type="protein sequence ID" value="KKB61388.1"/>
    <property type="molecule type" value="Genomic_DNA"/>
</dbReference>
<comment type="caution">
    <text evidence="1">The sequence shown here is derived from an EMBL/GenBank/DDBJ whole genome shotgun (WGS) entry which is preliminary data.</text>
</comment>
<evidence type="ECO:0008006" key="3">
    <source>
        <dbReference type="Google" id="ProtNLM"/>
    </source>
</evidence>
<evidence type="ECO:0000313" key="1">
    <source>
        <dbReference type="EMBL" id="KKB61388.1"/>
    </source>
</evidence>
<dbReference type="RefSeq" id="WP_024905639.1">
    <property type="nucleotide sequence ID" value="NZ_CADFGU010000017.1"/>
</dbReference>
<protein>
    <recommendedName>
        <fullName evidence="3">AroM protein</fullName>
    </recommendedName>
</protein>
<reference evidence="1 2" key="1">
    <citation type="submission" date="2015-03" db="EMBL/GenBank/DDBJ databases">
        <title>Draft Genome Sequence of Burkholderia andropogonis type strain ICMP2807, isolated from Sorghum bicolor.</title>
        <authorList>
            <person name="Lopes-Santos L."/>
            <person name="Castro D.B."/>
            <person name="Ottoboni L.M."/>
            <person name="Park D."/>
            <person name="Weirc B.S."/>
            <person name="Destefano S.A."/>
        </authorList>
    </citation>
    <scope>NUCLEOTIDE SEQUENCE [LARGE SCALE GENOMIC DNA]</scope>
    <source>
        <strain evidence="1 2">ICMP2807</strain>
    </source>
</reference>
<dbReference type="Proteomes" id="UP000033618">
    <property type="component" value="Unassembled WGS sequence"/>
</dbReference>
<dbReference type="AlphaFoldDB" id="A0A0F5JU67"/>
<gene>
    <name evidence="1" type="ORF">WM40_23425</name>
</gene>
<dbReference type="InterPro" id="IPR010843">
    <property type="entry name" value="Uncharacterised_AroM"/>
</dbReference>
<dbReference type="Pfam" id="PF07302">
    <property type="entry name" value="AroM"/>
    <property type="match status" value="1"/>
</dbReference>
<organism evidence="1 2">
    <name type="scientific">Robbsia andropogonis</name>
    <dbReference type="NCBI Taxonomy" id="28092"/>
    <lineage>
        <taxon>Bacteria</taxon>
        <taxon>Pseudomonadati</taxon>
        <taxon>Pseudomonadota</taxon>
        <taxon>Betaproteobacteria</taxon>
        <taxon>Burkholderiales</taxon>
        <taxon>Burkholderiaceae</taxon>
        <taxon>Robbsia</taxon>
    </lineage>
</organism>
<keyword evidence="2" id="KW-1185">Reference proteome</keyword>
<accession>A0A0F5JU67</accession>
<evidence type="ECO:0000313" key="2">
    <source>
        <dbReference type="Proteomes" id="UP000033618"/>
    </source>
</evidence>
<sequence>MRLGVVTTGQGPRHEYAAYHRGLAAALGMRIDVIDDHILDGLSWDEIKPHLGGDAEDRLGAHVHVPGATGNRLGDGWDHVYVSLPWALPYFQAAIDRLVTRGADMVLFCCATRFPDDAFICPVPLIKPATLMLAAVTERVNTAGPATRSGAQPVRFGLMSSAGHGRQDVQLWREQPFAAQLAIDYEPFEGDILPAAEKLASRSHDIVVVWSYGLGMVASDGLALSARLEQMVKCPVLMPHRVAALHALALMAAGFDDRAFLAAGSR</sequence>
<proteinExistence type="predicted"/>